<evidence type="ECO:0000313" key="1">
    <source>
        <dbReference type="EMBL" id="GAF96905.1"/>
    </source>
</evidence>
<feature type="non-terminal residue" evidence="1">
    <location>
        <position position="50"/>
    </location>
</feature>
<reference evidence="1" key="1">
    <citation type="journal article" date="2014" name="Front. Microbiol.">
        <title>High frequency of phylogenetically diverse reductive dehalogenase-homologous genes in deep subseafloor sedimentary metagenomes.</title>
        <authorList>
            <person name="Kawai M."/>
            <person name="Futagami T."/>
            <person name="Toyoda A."/>
            <person name="Takaki Y."/>
            <person name="Nishi S."/>
            <person name="Hori S."/>
            <person name="Arai W."/>
            <person name="Tsubouchi T."/>
            <person name="Morono Y."/>
            <person name="Uchiyama I."/>
            <person name="Ito T."/>
            <person name="Fujiyama A."/>
            <person name="Inagaki F."/>
            <person name="Takami H."/>
        </authorList>
    </citation>
    <scope>NUCLEOTIDE SEQUENCE</scope>
    <source>
        <strain evidence="1">Expedition CK06-06</strain>
    </source>
</reference>
<protein>
    <submittedName>
        <fullName evidence="1">Uncharacterized protein</fullName>
    </submittedName>
</protein>
<accession>X0V8D2</accession>
<dbReference type="EMBL" id="BARS01010744">
    <property type="protein sequence ID" value="GAF96905.1"/>
    <property type="molecule type" value="Genomic_DNA"/>
</dbReference>
<gene>
    <name evidence="1" type="ORF">S01H1_19803</name>
</gene>
<proteinExistence type="predicted"/>
<name>X0V8D2_9ZZZZ</name>
<organism evidence="1">
    <name type="scientific">marine sediment metagenome</name>
    <dbReference type="NCBI Taxonomy" id="412755"/>
    <lineage>
        <taxon>unclassified sequences</taxon>
        <taxon>metagenomes</taxon>
        <taxon>ecological metagenomes</taxon>
    </lineage>
</organism>
<comment type="caution">
    <text evidence="1">The sequence shown here is derived from an EMBL/GenBank/DDBJ whole genome shotgun (WGS) entry which is preliminary data.</text>
</comment>
<sequence length="50" mass="5113">MSELRIVTACGYLTVALGLVAAGAVGGEAWPQLKYDCGRSGNAADREVAT</sequence>
<dbReference type="AlphaFoldDB" id="X0V8D2"/>